<dbReference type="STRING" id="644801.Psest_1817"/>
<dbReference type="KEGG" id="psh:Psest_1817"/>
<dbReference type="Proteomes" id="UP000010820">
    <property type="component" value="Chromosome"/>
</dbReference>
<feature type="transmembrane region" description="Helical" evidence="1">
    <location>
        <begin position="207"/>
        <end position="226"/>
    </location>
</feature>
<feature type="transmembrane region" description="Helical" evidence="1">
    <location>
        <begin position="83"/>
        <end position="100"/>
    </location>
</feature>
<accession>L0GHY2</accession>
<dbReference type="EMBL" id="CP003071">
    <property type="protein sequence ID" value="AGA86363.1"/>
    <property type="molecule type" value="Genomic_DNA"/>
</dbReference>
<proteinExistence type="predicted"/>
<keyword evidence="1" id="KW-0472">Membrane</keyword>
<feature type="transmembrane region" description="Helical" evidence="1">
    <location>
        <begin position="291"/>
        <end position="311"/>
    </location>
</feature>
<gene>
    <name evidence="2" type="ORF">Psest_1817</name>
</gene>
<dbReference type="HOGENOM" id="CLU_727345_0_0_6"/>
<keyword evidence="1" id="KW-1133">Transmembrane helix</keyword>
<dbReference type="PROSITE" id="PS51257">
    <property type="entry name" value="PROKAR_LIPOPROTEIN"/>
    <property type="match status" value="1"/>
</dbReference>
<feature type="transmembrane region" description="Helical" evidence="1">
    <location>
        <begin position="57"/>
        <end position="77"/>
    </location>
</feature>
<sequence>MTSYKSMRSVCATLIFAYVALSCAAFYLGDLLFRSLAVIVGCVVFVLMIWWAPKKNIIVLSSCWAVICLVAAINMVWSDHRSLFLVLIFFSCLGVSWAAFEFQLTKYLYEYVFIMFLALTFFLVFLFGYGYKEFNVFLEGSSRNVYSALMLASAVGYVLSVIYRGEKPALFLIVLFVMLSYPLYGRSAIFFSVVLLFSVLFFYYRKTLFFCLFCFVLFLVFSYIYFDGQIDGYARGTNFEAGLESERFDMLADYFKGLDVNGVFFGGDFTVYPSIEAKGGNPHNAFLRLHGYWGVGISILLFLFFVSQILAVQDKRAMIAFTAFLILVRSFFDIVYLFNLFDYLFFPAILYFFYRPYYVGNADVSRIGVGRDSNFSWGKQ</sequence>
<dbReference type="AlphaFoldDB" id="L0GHY2"/>
<dbReference type="RefSeq" id="WP_015276662.1">
    <property type="nucleotide sequence ID" value="NC_019936.1"/>
</dbReference>
<protein>
    <recommendedName>
        <fullName evidence="4">Lipid A core-O-antigen ligase-like enyme</fullName>
    </recommendedName>
</protein>
<dbReference type="PATRIC" id="fig|644801.3.peg.1776"/>
<feature type="transmembrane region" description="Helical" evidence="1">
    <location>
        <begin position="35"/>
        <end position="52"/>
    </location>
</feature>
<name>L0GHY2_STUST</name>
<evidence type="ECO:0008006" key="4">
    <source>
        <dbReference type="Google" id="ProtNLM"/>
    </source>
</evidence>
<evidence type="ECO:0000256" key="1">
    <source>
        <dbReference type="SAM" id="Phobius"/>
    </source>
</evidence>
<feature type="transmembrane region" description="Helical" evidence="1">
    <location>
        <begin position="143"/>
        <end position="163"/>
    </location>
</feature>
<evidence type="ECO:0000313" key="2">
    <source>
        <dbReference type="EMBL" id="AGA86363.1"/>
    </source>
</evidence>
<reference evidence="2 3" key="1">
    <citation type="submission" date="2011-10" db="EMBL/GenBank/DDBJ databases">
        <title>Complete sequence of chromosome of Pseudomonas stutzeri RCH2.</title>
        <authorList>
            <consortium name="US DOE Joint Genome Institute"/>
            <person name="Lucas S."/>
            <person name="Han J."/>
            <person name="Lapidus A."/>
            <person name="Cheng J.-F."/>
            <person name="Goodwin L."/>
            <person name="Pitluck S."/>
            <person name="Peters L."/>
            <person name="Ovchinnikova G."/>
            <person name="Zeytun A."/>
            <person name="Lu M."/>
            <person name="Detter J.C."/>
            <person name="Han C."/>
            <person name="Tapia R."/>
            <person name="Land M."/>
            <person name="Hauser L."/>
            <person name="Kyrpides N."/>
            <person name="Ivanova N."/>
            <person name="Pagani I."/>
            <person name="Chakraborty R."/>
            <person name="Arkin A."/>
            <person name="Dehal P."/>
            <person name="Wall J."/>
            <person name="Hazen T."/>
            <person name="Woyke T."/>
        </authorList>
    </citation>
    <scope>NUCLEOTIDE SEQUENCE [LARGE SCALE GENOMIC DNA]</scope>
    <source>
        <strain evidence="2 3">RCH2</strain>
    </source>
</reference>
<keyword evidence="1" id="KW-0812">Transmembrane</keyword>
<feature type="transmembrane region" description="Helical" evidence="1">
    <location>
        <begin position="170"/>
        <end position="201"/>
    </location>
</feature>
<organism evidence="2 3">
    <name type="scientific">Stutzerimonas stutzeri RCH2</name>
    <dbReference type="NCBI Taxonomy" id="644801"/>
    <lineage>
        <taxon>Bacteria</taxon>
        <taxon>Pseudomonadati</taxon>
        <taxon>Pseudomonadota</taxon>
        <taxon>Gammaproteobacteria</taxon>
        <taxon>Pseudomonadales</taxon>
        <taxon>Pseudomonadaceae</taxon>
        <taxon>Stutzerimonas</taxon>
    </lineage>
</organism>
<evidence type="ECO:0000313" key="3">
    <source>
        <dbReference type="Proteomes" id="UP000010820"/>
    </source>
</evidence>
<feature type="transmembrane region" description="Helical" evidence="1">
    <location>
        <begin position="112"/>
        <end position="131"/>
    </location>
</feature>